<comment type="caution">
    <text evidence="4">The sequence shown here is derived from an EMBL/GenBank/DDBJ whole genome shotgun (WGS) entry which is preliminary data.</text>
</comment>
<reference evidence="5" key="1">
    <citation type="submission" date="2018-05" db="EMBL/GenBank/DDBJ databases">
        <title>Draft genome sequence of Stemphylium lycopersici strain CIDEFI 213.</title>
        <authorList>
            <person name="Medina R."/>
            <person name="Franco M.E.E."/>
            <person name="Lucentini C.G."/>
            <person name="Saparrat M.C.N."/>
            <person name="Balatti P.A."/>
        </authorList>
    </citation>
    <scope>NUCLEOTIDE SEQUENCE [LARGE SCALE GENOMIC DNA]</scope>
    <source>
        <strain evidence="5">CIDEFI 213</strain>
    </source>
</reference>
<dbReference type="Pfam" id="PF13424">
    <property type="entry name" value="TPR_12"/>
    <property type="match status" value="1"/>
</dbReference>
<keyword evidence="2" id="KW-0812">Transmembrane</keyword>
<feature type="region of interest" description="Disordered" evidence="1">
    <location>
        <begin position="951"/>
        <end position="1019"/>
    </location>
</feature>
<dbReference type="PANTHER" id="PTHR46082">
    <property type="entry name" value="ATP/GTP-BINDING PROTEIN-RELATED"/>
    <property type="match status" value="1"/>
</dbReference>
<dbReference type="InterPro" id="IPR053137">
    <property type="entry name" value="NLR-like"/>
</dbReference>
<evidence type="ECO:0000256" key="1">
    <source>
        <dbReference type="SAM" id="MobiDB-lite"/>
    </source>
</evidence>
<dbReference type="InterPro" id="IPR011990">
    <property type="entry name" value="TPR-like_helical_dom_sf"/>
</dbReference>
<accession>A0A364MSS9</accession>
<organism evidence="4 5">
    <name type="scientific">Stemphylium lycopersici</name>
    <name type="common">Tomato gray leaf spot disease fungus</name>
    <name type="synonym">Thyrospora lycopersici</name>
    <dbReference type="NCBI Taxonomy" id="183478"/>
    <lineage>
        <taxon>Eukaryota</taxon>
        <taxon>Fungi</taxon>
        <taxon>Dikarya</taxon>
        <taxon>Ascomycota</taxon>
        <taxon>Pezizomycotina</taxon>
        <taxon>Dothideomycetes</taxon>
        <taxon>Pleosporomycetidae</taxon>
        <taxon>Pleosporales</taxon>
        <taxon>Pleosporineae</taxon>
        <taxon>Pleosporaceae</taxon>
        <taxon>Stemphylium</taxon>
    </lineage>
</organism>
<feature type="transmembrane region" description="Helical" evidence="2">
    <location>
        <begin position="805"/>
        <end position="827"/>
    </location>
</feature>
<evidence type="ECO:0000259" key="3">
    <source>
        <dbReference type="Pfam" id="PF25000"/>
    </source>
</evidence>
<dbReference type="Gene3D" id="1.25.40.10">
    <property type="entry name" value="Tetratricopeptide repeat domain"/>
    <property type="match status" value="1"/>
</dbReference>
<proteinExistence type="predicted"/>
<dbReference type="Proteomes" id="UP000249619">
    <property type="component" value="Unassembled WGS sequence"/>
</dbReference>
<evidence type="ECO:0000313" key="5">
    <source>
        <dbReference type="Proteomes" id="UP000249619"/>
    </source>
</evidence>
<dbReference type="Gene3D" id="3.40.50.300">
    <property type="entry name" value="P-loop containing nucleotide triphosphate hydrolases"/>
    <property type="match status" value="1"/>
</dbReference>
<keyword evidence="2" id="KW-0472">Membrane</keyword>
<dbReference type="EMBL" id="QGDH01000218">
    <property type="protein sequence ID" value="RAR02379.1"/>
    <property type="molecule type" value="Genomic_DNA"/>
</dbReference>
<evidence type="ECO:0000313" key="4">
    <source>
        <dbReference type="EMBL" id="RAR02379.1"/>
    </source>
</evidence>
<name>A0A364MSS9_STELY</name>
<sequence length="1033" mass="114612">MASTFHGAIGAHVAIPAPQCGPGGTMNFNFGSDRSDRQKHQPAPFSTVPFAPDPDLVDRPAIAAWVRDKCAGPGARAALVGLGGVGKSQLALQYAHSIRHAAQQTFVFWVHASTRARFEEAYRDIAGRLELPGRDDPKANVLQLVHDWLRDEANGRWVMVVDNVDDVDTFFPAQKCQRQGDEADASAQIPLNHYLPQSCNGAILVTSRSKDAATRLAGGYNRIQEVFAMDKSEGLQLLRNKLQAPLVEESAVDLLHELNCIPLAVVQAAAYINRRGRMTIAGYLDEFQRNSKKRERLLSWDAGELRRDQSASNSVVTTWQMSFEQIRHERPSAAELLSLMSFFNPQGILWSVLRRHSIETARRAGLEDEEDADSAFEEDLDTLQAYSLVLTTAYKDTCEMHALVQFCTRVWLSSCSDAEQWEQRFVALMAQELPTGEHENWVKCQQLLPHVEPLFITQPASEDALEAWAQVLTNAAWYLWNRGSCSVAQQVAAKAVAAREKALGREDRQTLTSVVILALVLQAQGKYGEAETLNQRALEGREKRLGEDHPDTLTSVNNLALVLQYQGRYEEAETLNRRALEGREKKLGEDHPNTLTSVNNLAQVLQYQGRYEEAETLNRRALEWREKKLGEDHPDTLTSVYCLAHLLHTLCRYPEAAELYQRACDGIIMTRAFVQRQTCSGVSSLGSLPMTSTASEGGAFFSSDTAVDVAASQRTTHVEITQIVTIMPTAMVESAIRTFPHDPFETCTHTHSASQPSAANADINRGKPFRMTAPLVASITMVSAVSETAAATPPGDPSIPTNHGAIIGGLIGAFCCGILLVLIATYLKRSRSKRKDEEKGHHTEIIEEQHNHVQRDTQNQRPRVFQTYDVDPVTLANAQNWQGGPGILVSDGYGKRDQIHRTSGDSSFGVPLADLAQAQGWNLSFSAANFQPRQGNTGPQDPTRSVMQNLAKRSRPSDQMPPMSYHTRYAGRDRSGSPFSVGDPRYAQTRYANRSRSVSPFTVDDMRYDRSSSRDYDDVSLCDSTILPRRQSR</sequence>
<dbReference type="PANTHER" id="PTHR46082:SF6">
    <property type="entry name" value="AAA+ ATPASE DOMAIN-CONTAINING PROTEIN-RELATED"/>
    <property type="match status" value="1"/>
</dbReference>
<dbReference type="NCBIfam" id="NF040586">
    <property type="entry name" value="FxSxx_TPR"/>
    <property type="match status" value="1"/>
</dbReference>
<feature type="domain" description="DUF7779" evidence="3">
    <location>
        <begin position="328"/>
        <end position="412"/>
    </location>
</feature>
<feature type="compositionally biased region" description="Basic and acidic residues" evidence="1">
    <location>
        <begin position="834"/>
        <end position="855"/>
    </location>
</feature>
<feature type="compositionally biased region" description="Polar residues" evidence="1">
    <location>
        <begin position="990"/>
        <end position="1000"/>
    </location>
</feature>
<feature type="region of interest" description="Disordered" evidence="1">
    <location>
        <begin position="832"/>
        <end position="861"/>
    </location>
</feature>
<gene>
    <name evidence="4" type="ORF">DDE83_008601</name>
</gene>
<keyword evidence="2" id="KW-1133">Transmembrane helix</keyword>
<dbReference type="Pfam" id="PF25000">
    <property type="entry name" value="DUF7779"/>
    <property type="match status" value="1"/>
</dbReference>
<dbReference type="STRING" id="183478.A0A364MSS9"/>
<dbReference type="InterPro" id="IPR027417">
    <property type="entry name" value="P-loop_NTPase"/>
</dbReference>
<keyword evidence="5" id="KW-1185">Reference proteome</keyword>
<dbReference type="Pfam" id="PF13374">
    <property type="entry name" value="TPR_10"/>
    <property type="match status" value="2"/>
</dbReference>
<feature type="compositionally biased region" description="Basic and acidic residues" evidence="1">
    <location>
        <begin position="1004"/>
        <end position="1017"/>
    </location>
</feature>
<dbReference type="InterPro" id="IPR056681">
    <property type="entry name" value="DUF7779"/>
</dbReference>
<protein>
    <submittedName>
        <fullName evidence="4">TPR-like protein</fullName>
    </submittedName>
</protein>
<dbReference type="AlphaFoldDB" id="A0A364MSS9"/>
<feature type="region of interest" description="Disordered" evidence="1">
    <location>
        <begin position="30"/>
        <end position="50"/>
    </location>
</feature>
<dbReference type="SUPFAM" id="SSF52540">
    <property type="entry name" value="P-loop containing nucleoside triphosphate hydrolases"/>
    <property type="match status" value="1"/>
</dbReference>
<evidence type="ECO:0000256" key="2">
    <source>
        <dbReference type="SAM" id="Phobius"/>
    </source>
</evidence>
<dbReference type="SUPFAM" id="SSF48452">
    <property type="entry name" value="TPR-like"/>
    <property type="match status" value="2"/>
</dbReference>